<reference evidence="3" key="1">
    <citation type="submission" date="2016-10" db="EMBL/GenBank/DDBJ databases">
        <authorList>
            <person name="Varghese N."/>
            <person name="Submissions S."/>
        </authorList>
    </citation>
    <scope>NUCLEOTIDE SEQUENCE [LARGE SCALE GENOMIC DNA]</scope>
    <source>
        <strain evidence="3">CGMCC 1.10971</strain>
    </source>
</reference>
<dbReference type="CDD" id="cd00093">
    <property type="entry name" value="HTH_XRE"/>
    <property type="match status" value="1"/>
</dbReference>
<dbReference type="RefSeq" id="WP_090725743.1">
    <property type="nucleotide sequence ID" value="NZ_FOOU01000003.1"/>
</dbReference>
<gene>
    <name evidence="2" type="ORF">SAMN05216175_103194</name>
</gene>
<dbReference type="Pfam" id="PF01381">
    <property type="entry name" value="HTH_3"/>
    <property type="match status" value="1"/>
</dbReference>
<proteinExistence type="predicted"/>
<evidence type="ECO:0000313" key="2">
    <source>
        <dbReference type="EMBL" id="SFG09175.1"/>
    </source>
</evidence>
<accession>A0A1I2NYY7</accession>
<organism evidence="2 3">
    <name type="scientific">Neptunomonas qingdaonensis</name>
    <dbReference type="NCBI Taxonomy" id="1045558"/>
    <lineage>
        <taxon>Bacteria</taxon>
        <taxon>Pseudomonadati</taxon>
        <taxon>Pseudomonadota</taxon>
        <taxon>Gammaproteobacteria</taxon>
        <taxon>Oceanospirillales</taxon>
        <taxon>Oceanospirillaceae</taxon>
        <taxon>Neptunomonas</taxon>
    </lineage>
</organism>
<name>A0A1I2NYY7_9GAMM</name>
<feature type="domain" description="HTH cro/C1-type" evidence="1">
    <location>
        <begin position="20"/>
        <end position="73"/>
    </location>
</feature>
<sequence length="106" mass="11654">MNKKLPFEAGSALSSLGENLATARKRRGWRQSDLRERIGLSRTTIQKIESGDSGVSIGNYMLLIALYGGVDGIKNTCLADDDIVALDHSASNTERVRLKKELDNDF</sequence>
<dbReference type="STRING" id="1045558.SAMN05216175_103194"/>
<dbReference type="SUPFAM" id="SSF47413">
    <property type="entry name" value="lambda repressor-like DNA-binding domains"/>
    <property type="match status" value="1"/>
</dbReference>
<dbReference type="SMART" id="SM00530">
    <property type="entry name" value="HTH_XRE"/>
    <property type="match status" value="1"/>
</dbReference>
<evidence type="ECO:0000313" key="3">
    <source>
        <dbReference type="Proteomes" id="UP000198623"/>
    </source>
</evidence>
<dbReference type="InterPro" id="IPR010982">
    <property type="entry name" value="Lambda_DNA-bd_dom_sf"/>
</dbReference>
<protein>
    <submittedName>
        <fullName evidence="2">Helix-turn-helix domain-containing protein</fullName>
    </submittedName>
</protein>
<evidence type="ECO:0000259" key="1">
    <source>
        <dbReference type="PROSITE" id="PS50943"/>
    </source>
</evidence>
<keyword evidence="3" id="KW-1185">Reference proteome</keyword>
<dbReference type="OrthoDB" id="5422231at2"/>
<dbReference type="EMBL" id="FOOU01000003">
    <property type="protein sequence ID" value="SFG09175.1"/>
    <property type="molecule type" value="Genomic_DNA"/>
</dbReference>
<dbReference type="Gene3D" id="1.10.260.40">
    <property type="entry name" value="lambda repressor-like DNA-binding domains"/>
    <property type="match status" value="1"/>
</dbReference>
<dbReference type="GO" id="GO:0003677">
    <property type="term" value="F:DNA binding"/>
    <property type="evidence" value="ECO:0007669"/>
    <property type="project" value="InterPro"/>
</dbReference>
<dbReference type="AlphaFoldDB" id="A0A1I2NYY7"/>
<dbReference type="Proteomes" id="UP000198623">
    <property type="component" value="Unassembled WGS sequence"/>
</dbReference>
<dbReference type="PROSITE" id="PS50943">
    <property type="entry name" value="HTH_CROC1"/>
    <property type="match status" value="1"/>
</dbReference>
<dbReference type="InterPro" id="IPR001387">
    <property type="entry name" value="Cro/C1-type_HTH"/>
</dbReference>